<gene>
    <name evidence="3" type="ORF">SAMN02745136_04998</name>
</gene>
<keyword evidence="1" id="KW-1133">Transmembrane helix</keyword>
<dbReference type="SUPFAM" id="SSF48317">
    <property type="entry name" value="Acid phosphatase/Vanadium-dependent haloperoxidase"/>
    <property type="match status" value="1"/>
</dbReference>
<accession>A0A1M7AZP6</accession>
<dbReference type="AlphaFoldDB" id="A0A1M7AZP6"/>
<sequence>MKNLIHKYKHAWVLSYFVIYMVWFFYLERSVTKNFYTVHIKLDDMIPFNEWFLIPYLLWFLYIFSTVSYFFLTSRSDFYKLTAFLFIGMTICLIIYTIWPNGQDLRPNLDALGRDNVLIDIIRHLYSTDTATNVCPSIHVFNSIGAAIAINKSEALKKKKWLTIGSVILTVLICMSTVFIKQHSVFDVFMGTLLAVVMYLGVYVWVGSKQAAKAKEKKLSAEF</sequence>
<feature type="transmembrane region" description="Helical" evidence="1">
    <location>
        <begin position="78"/>
        <end position="99"/>
    </location>
</feature>
<keyword evidence="1" id="KW-0472">Membrane</keyword>
<dbReference type="STRING" id="1121322.SAMN02745136_04998"/>
<evidence type="ECO:0000313" key="3">
    <source>
        <dbReference type="EMBL" id="SHL48212.1"/>
    </source>
</evidence>
<feature type="transmembrane region" description="Helical" evidence="1">
    <location>
        <begin position="51"/>
        <end position="72"/>
    </location>
</feature>
<evidence type="ECO:0000256" key="1">
    <source>
        <dbReference type="SAM" id="Phobius"/>
    </source>
</evidence>
<feature type="transmembrane region" description="Helical" evidence="1">
    <location>
        <begin position="186"/>
        <end position="206"/>
    </location>
</feature>
<evidence type="ECO:0000313" key="4">
    <source>
        <dbReference type="Proteomes" id="UP000184386"/>
    </source>
</evidence>
<dbReference type="InterPro" id="IPR036938">
    <property type="entry name" value="PAP2/HPO_sf"/>
</dbReference>
<dbReference type="Pfam" id="PF01569">
    <property type="entry name" value="PAP2"/>
    <property type="match status" value="1"/>
</dbReference>
<dbReference type="RefSeq" id="WP_073279911.1">
    <property type="nucleotide sequence ID" value="NZ_FRAC01000034.1"/>
</dbReference>
<feature type="transmembrane region" description="Helical" evidence="1">
    <location>
        <begin position="12"/>
        <end position="31"/>
    </location>
</feature>
<keyword evidence="1" id="KW-0812">Transmembrane</keyword>
<dbReference type="Gene3D" id="1.20.144.10">
    <property type="entry name" value="Phosphatidic acid phosphatase type 2/haloperoxidase"/>
    <property type="match status" value="1"/>
</dbReference>
<dbReference type="OrthoDB" id="9790723at2"/>
<feature type="domain" description="Phosphatidic acid phosphatase type 2/haloperoxidase" evidence="2">
    <location>
        <begin position="132"/>
        <end position="208"/>
    </location>
</feature>
<dbReference type="InterPro" id="IPR000326">
    <property type="entry name" value="PAP2/HPO"/>
</dbReference>
<evidence type="ECO:0000259" key="2">
    <source>
        <dbReference type="Pfam" id="PF01569"/>
    </source>
</evidence>
<organism evidence="3 4">
    <name type="scientific">Anaerocolumna jejuensis DSM 15929</name>
    <dbReference type="NCBI Taxonomy" id="1121322"/>
    <lineage>
        <taxon>Bacteria</taxon>
        <taxon>Bacillati</taxon>
        <taxon>Bacillota</taxon>
        <taxon>Clostridia</taxon>
        <taxon>Lachnospirales</taxon>
        <taxon>Lachnospiraceae</taxon>
        <taxon>Anaerocolumna</taxon>
    </lineage>
</organism>
<reference evidence="3 4" key="1">
    <citation type="submission" date="2016-11" db="EMBL/GenBank/DDBJ databases">
        <authorList>
            <person name="Jaros S."/>
            <person name="Januszkiewicz K."/>
            <person name="Wedrychowicz H."/>
        </authorList>
    </citation>
    <scope>NUCLEOTIDE SEQUENCE [LARGE SCALE GENOMIC DNA]</scope>
    <source>
        <strain evidence="3 4">DSM 15929</strain>
    </source>
</reference>
<dbReference type="EMBL" id="FRAC01000034">
    <property type="protein sequence ID" value="SHL48212.1"/>
    <property type="molecule type" value="Genomic_DNA"/>
</dbReference>
<proteinExistence type="predicted"/>
<protein>
    <submittedName>
        <fullName evidence="3">PAP2 superfamily protein</fullName>
    </submittedName>
</protein>
<feature type="transmembrane region" description="Helical" evidence="1">
    <location>
        <begin position="161"/>
        <end position="180"/>
    </location>
</feature>
<keyword evidence="4" id="KW-1185">Reference proteome</keyword>
<dbReference type="Proteomes" id="UP000184386">
    <property type="component" value="Unassembled WGS sequence"/>
</dbReference>
<name>A0A1M7AZP6_9FIRM</name>